<organism evidence="1 2">
    <name type="scientific">Clarias magur</name>
    <name type="common">Asian catfish</name>
    <name type="synonym">Macropteronotus magur</name>
    <dbReference type="NCBI Taxonomy" id="1594786"/>
    <lineage>
        <taxon>Eukaryota</taxon>
        <taxon>Metazoa</taxon>
        <taxon>Chordata</taxon>
        <taxon>Craniata</taxon>
        <taxon>Vertebrata</taxon>
        <taxon>Euteleostomi</taxon>
        <taxon>Actinopterygii</taxon>
        <taxon>Neopterygii</taxon>
        <taxon>Teleostei</taxon>
        <taxon>Ostariophysi</taxon>
        <taxon>Siluriformes</taxon>
        <taxon>Clariidae</taxon>
        <taxon>Clarias</taxon>
    </lineage>
</organism>
<dbReference type="EMBL" id="QNUK01000049">
    <property type="protein sequence ID" value="KAF5904995.1"/>
    <property type="molecule type" value="Genomic_DNA"/>
</dbReference>
<reference evidence="1" key="1">
    <citation type="submission" date="2020-07" db="EMBL/GenBank/DDBJ databases">
        <title>Clarias magur genome sequencing, assembly and annotation.</title>
        <authorList>
            <person name="Kushwaha B."/>
            <person name="Kumar R."/>
            <person name="Das P."/>
            <person name="Joshi C.G."/>
            <person name="Kumar D."/>
            <person name="Nagpure N.S."/>
            <person name="Pandey M."/>
            <person name="Agarwal S."/>
            <person name="Srivastava S."/>
            <person name="Singh M."/>
            <person name="Sahoo L."/>
            <person name="Jayasankar P."/>
            <person name="Meher P.K."/>
            <person name="Koringa P.G."/>
            <person name="Iquebal M.A."/>
            <person name="Das S.P."/>
            <person name="Bit A."/>
            <person name="Patnaik S."/>
            <person name="Patel N."/>
            <person name="Shah T.M."/>
            <person name="Hinsu A."/>
            <person name="Jena J.K."/>
        </authorList>
    </citation>
    <scope>NUCLEOTIDE SEQUENCE</scope>
    <source>
        <strain evidence="1">CIFAMagur01</strain>
        <tissue evidence="1">Testis</tissue>
    </source>
</reference>
<protein>
    <submittedName>
        <fullName evidence="1">Uncharacterized protein</fullName>
    </submittedName>
</protein>
<dbReference type="Proteomes" id="UP000727407">
    <property type="component" value="Unassembled WGS sequence"/>
</dbReference>
<accession>A0A8J4XFJ4</accession>
<name>A0A8J4XFJ4_CLAMG</name>
<comment type="caution">
    <text evidence="1">The sequence shown here is derived from an EMBL/GenBank/DDBJ whole genome shotgun (WGS) entry which is preliminary data.</text>
</comment>
<keyword evidence="2" id="KW-1185">Reference proteome</keyword>
<gene>
    <name evidence="1" type="ORF">DAT39_005282</name>
</gene>
<sequence length="51" mass="5894">MMQNEAGQPSPLHYLELAAIHYATAIKFKPQNPTLHFLRGQTLEECYYAKE</sequence>
<evidence type="ECO:0000313" key="1">
    <source>
        <dbReference type="EMBL" id="KAF5904995.1"/>
    </source>
</evidence>
<feature type="non-terminal residue" evidence="1">
    <location>
        <position position="51"/>
    </location>
</feature>
<proteinExistence type="predicted"/>
<dbReference type="OrthoDB" id="9991317at2759"/>
<evidence type="ECO:0000313" key="2">
    <source>
        <dbReference type="Proteomes" id="UP000727407"/>
    </source>
</evidence>
<dbReference type="AlphaFoldDB" id="A0A8J4XFJ4"/>